<name>A0A1H1N358_9ACTN</name>
<protein>
    <submittedName>
        <fullName evidence="2">Ornithine cyclodeaminase</fullName>
    </submittedName>
</protein>
<reference evidence="2 3" key="1">
    <citation type="submission" date="2016-10" db="EMBL/GenBank/DDBJ databases">
        <authorList>
            <person name="de Groot N.N."/>
        </authorList>
    </citation>
    <scope>NUCLEOTIDE SEQUENCE [LARGE SCALE GENOMIC DNA]</scope>
    <source>
        <strain evidence="2 3">DSM 22024</strain>
    </source>
</reference>
<dbReference type="Pfam" id="PF02423">
    <property type="entry name" value="OCD_Mu_crystall"/>
    <property type="match status" value="1"/>
</dbReference>
<dbReference type="STRING" id="117157.SAMN04489717_1053"/>
<dbReference type="SUPFAM" id="SSF51735">
    <property type="entry name" value="NAD(P)-binding Rossmann-fold domains"/>
    <property type="match status" value="1"/>
</dbReference>
<evidence type="ECO:0000313" key="2">
    <source>
        <dbReference type="EMBL" id="SDR92619.1"/>
    </source>
</evidence>
<dbReference type="Gene3D" id="3.40.50.720">
    <property type="entry name" value="NAD(P)-binding Rossmann-like Domain"/>
    <property type="match status" value="1"/>
</dbReference>
<dbReference type="InterPro" id="IPR003462">
    <property type="entry name" value="ODC_Mu_crystall"/>
</dbReference>
<dbReference type="EMBL" id="LT629732">
    <property type="protein sequence ID" value="SDR92619.1"/>
    <property type="molecule type" value="Genomic_DNA"/>
</dbReference>
<dbReference type="PANTHER" id="PTHR13812">
    <property type="entry name" value="KETIMINE REDUCTASE MU-CRYSTALLIN"/>
    <property type="match status" value="1"/>
</dbReference>
<sequence>MTLLLGRSDLERVLDVPTCLDALRHGFATVGSGEGGSGEGGSGEGGSGEGGSGEQDISARRVRTDLPGPGTATALMPGLVPGVPAYTVKVNAKFPGARPALRGLVCLHDLGSGELLAVLDSATVTAWRTGLAAALGTHLLARPEVARVGVVGAGAQADLVVRGLSVLRTVRGLAVHDVDPDRARAFGEAHVRRGTGDGAAVEVVVAADPAEVARRCGIVVLATWARSPLLSRADVPSGTHLSSLGADEPGKAELTADLLRHARVFVDDVDLAVAAGALGNVGLGPDEAAGTLGEVLTGRVAGRSAPEQVTVYAPVGLPWQDLALSWLAYDAARASGLGTSYDWLA</sequence>
<dbReference type="PIRSF" id="PIRSF001439">
    <property type="entry name" value="CryM"/>
    <property type="match status" value="1"/>
</dbReference>
<dbReference type="OrthoDB" id="9809203at2"/>
<dbReference type="InterPro" id="IPR036291">
    <property type="entry name" value="NAD(P)-bd_dom_sf"/>
</dbReference>
<evidence type="ECO:0000313" key="3">
    <source>
        <dbReference type="Proteomes" id="UP000198983"/>
    </source>
</evidence>
<organism evidence="2 3">
    <name type="scientific">Actinopolymorpha singaporensis</name>
    <dbReference type="NCBI Taxonomy" id="117157"/>
    <lineage>
        <taxon>Bacteria</taxon>
        <taxon>Bacillati</taxon>
        <taxon>Actinomycetota</taxon>
        <taxon>Actinomycetes</taxon>
        <taxon>Propionibacteriales</taxon>
        <taxon>Actinopolymorphaceae</taxon>
        <taxon>Actinopolymorpha</taxon>
    </lineage>
</organism>
<feature type="region of interest" description="Disordered" evidence="1">
    <location>
        <begin position="30"/>
        <end position="57"/>
    </location>
</feature>
<dbReference type="GO" id="GO:0005737">
    <property type="term" value="C:cytoplasm"/>
    <property type="evidence" value="ECO:0007669"/>
    <property type="project" value="TreeGrafter"/>
</dbReference>
<dbReference type="InterPro" id="IPR023401">
    <property type="entry name" value="ODC_N"/>
</dbReference>
<dbReference type="AlphaFoldDB" id="A0A1H1N358"/>
<dbReference type="RefSeq" id="WP_092651046.1">
    <property type="nucleotide sequence ID" value="NZ_LT629732.1"/>
</dbReference>
<dbReference type="Proteomes" id="UP000198983">
    <property type="component" value="Chromosome I"/>
</dbReference>
<evidence type="ECO:0000256" key="1">
    <source>
        <dbReference type="SAM" id="MobiDB-lite"/>
    </source>
</evidence>
<feature type="compositionally biased region" description="Gly residues" evidence="1">
    <location>
        <begin position="32"/>
        <end position="53"/>
    </location>
</feature>
<keyword evidence="3" id="KW-1185">Reference proteome</keyword>
<gene>
    <name evidence="2" type="ORF">SAMN04489717_1053</name>
</gene>
<dbReference type="Gene3D" id="3.30.1780.10">
    <property type="entry name" value="ornithine cyclodeaminase, domain 1"/>
    <property type="match status" value="1"/>
</dbReference>
<dbReference type="PANTHER" id="PTHR13812:SF19">
    <property type="entry name" value="KETIMINE REDUCTASE MU-CRYSTALLIN"/>
    <property type="match status" value="1"/>
</dbReference>
<accession>A0A1H1N358</accession>
<proteinExistence type="predicted"/>